<keyword evidence="14" id="KW-1185">Reference proteome</keyword>
<evidence type="ECO:0000256" key="11">
    <source>
        <dbReference type="SAM" id="SignalP"/>
    </source>
</evidence>
<evidence type="ECO:0000256" key="10">
    <source>
        <dbReference type="ARBA" id="ARBA00061483"/>
    </source>
</evidence>
<keyword evidence="8" id="KW-0325">Glycoprotein</keyword>
<dbReference type="GO" id="GO:0016491">
    <property type="term" value="F:oxidoreductase activity"/>
    <property type="evidence" value="ECO:0007669"/>
    <property type="project" value="UniProtKB-KW"/>
</dbReference>
<evidence type="ECO:0000259" key="12">
    <source>
        <dbReference type="Pfam" id="PF07995"/>
    </source>
</evidence>
<reference evidence="13 14" key="1">
    <citation type="journal article" date="2013" name="Proc. Natl. Acad. Sci. U.S.A.">
        <title>Fine-scale variation in meiotic recombination in Mimulus inferred from population shotgun sequencing.</title>
        <authorList>
            <person name="Hellsten U."/>
            <person name="Wright K.M."/>
            <person name="Jenkins J."/>
            <person name="Shu S."/>
            <person name="Yuan Y."/>
            <person name="Wessler S.R."/>
            <person name="Schmutz J."/>
            <person name="Willis J.H."/>
            <person name="Rokhsar D.S."/>
        </authorList>
    </citation>
    <scope>NUCLEOTIDE SEQUENCE [LARGE SCALE GENOMIC DNA]</scope>
    <source>
        <strain evidence="14">cv. DUN x IM62</strain>
    </source>
</reference>
<dbReference type="InterPro" id="IPR012938">
    <property type="entry name" value="Glc/Sorbosone_DH"/>
</dbReference>
<evidence type="ECO:0000256" key="7">
    <source>
        <dbReference type="ARBA" id="ARBA00023136"/>
    </source>
</evidence>
<dbReference type="EMBL" id="KI631311">
    <property type="protein sequence ID" value="EYU28681.1"/>
    <property type="molecule type" value="Genomic_DNA"/>
</dbReference>
<dbReference type="KEGG" id="egt:105967459"/>
<dbReference type="FunFam" id="2.120.10.30:FF:000067">
    <property type="entry name" value="HHIP-like 1"/>
    <property type="match status" value="1"/>
</dbReference>
<name>A0A022QL50_ERYGU</name>
<evidence type="ECO:0000256" key="8">
    <source>
        <dbReference type="ARBA" id="ARBA00023180"/>
    </source>
</evidence>
<keyword evidence="3" id="KW-1003">Cell membrane</keyword>
<dbReference type="OMA" id="PPKGMCL"/>
<dbReference type="PhylomeDB" id="A0A022QL50"/>
<dbReference type="Gene3D" id="2.120.10.30">
    <property type="entry name" value="TolB, C-terminal domain"/>
    <property type="match status" value="1"/>
</dbReference>
<protein>
    <recommendedName>
        <fullName evidence="12">Glucose/Sorbosone dehydrogenase domain-containing protein</fullName>
    </recommendedName>
</protein>
<proteinExistence type="inferred from homology"/>
<evidence type="ECO:0000313" key="13">
    <source>
        <dbReference type="EMBL" id="EYU28681.1"/>
    </source>
</evidence>
<comment type="cofactor">
    <cofactor evidence="1">
        <name>pyrroloquinoline quinone</name>
        <dbReference type="ChEBI" id="CHEBI:58442"/>
    </cofactor>
</comment>
<sequence length="703" mass="76295">MKFYEQTNMDKFLISFYFFCLLLLLLFPSSSSFPLCTDLRAPTSWKGGSLAAFCPYSGQTCCNSSEDLLLQNRFLAMNISHSPCASAVKSILCSTCDPFSAKLFAAESELRTVPFLCNSTAATSLSSLSTNTNNGFCSTVWESCKDTSISNSPFAPSLQTKAAIPRNATSSKLTDLWQSESDFCAAFGGAAAADQNTLCFNGEPTSLNKTDTLSPPKGICLEKIGNGSYINMVAHPDGSNRAFFSNLAGKIWLADIPDQDSGKALGIDESSPFVDLTDQVYLDTSFGMMGMAFHPDFASNGRFFASFNCDKEKSPGCGGRCACNLDAGCDPSELGSFGGEVCKYHTVIAEYTANGTASTPSMAKRAKPQEVRRIFTLGLPFTANHGGQILFGPADGYMYIMLGDGGSKGDPFNFAQNKKSLLGKIIRVNIDNIPSDDEIVKQGLWGNYSIPRDNPYSDDKEMEPEIWAYGLRNPWRCSFDSERPSYFLCADVGQDQYEEVDIISKGGNYGWRVYEGPLVFQPQKTPGGNTSAASIDPIFPVLSYSHANFNKLGSAAISGGYFYRAQTDPCTYGSYLYGDLYASHIWAASENPRNSGNFTTSDVPFSCAPDSPIKCDSVPNSNLPALEYIFSFGEDNRKDVYILTQSGVYRVVRPGRCSYACSKEVVTSTNSPPSAPSSGYLARPYSALILLVSVALVLLELYL</sequence>
<dbReference type="InterPro" id="IPR011041">
    <property type="entry name" value="Quinoprot_gluc/sorb_DH_b-prop"/>
</dbReference>
<gene>
    <name evidence="13" type="ORF">MIMGU_mgv1a002192mg</name>
</gene>
<dbReference type="InterPro" id="IPR011042">
    <property type="entry name" value="6-blade_b-propeller_TolB-like"/>
</dbReference>
<dbReference type="AlphaFoldDB" id="A0A022QL50"/>
<keyword evidence="5" id="KW-0634">PQQ</keyword>
<dbReference type="Proteomes" id="UP000030748">
    <property type="component" value="Unassembled WGS sequence"/>
</dbReference>
<dbReference type="STRING" id="4155.A0A022QL50"/>
<evidence type="ECO:0000256" key="1">
    <source>
        <dbReference type="ARBA" id="ARBA00001931"/>
    </source>
</evidence>
<dbReference type="GO" id="GO:0005886">
    <property type="term" value="C:plasma membrane"/>
    <property type="evidence" value="ECO:0007669"/>
    <property type="project" value="UniProtKB-SubCell"/>
</dbReference>
<evidence type="ECO:0000256" key="5">
    <source>
        <dbReference type="ARBA" id="ARBA00022891"/>
    </source>
</evidence>
<dbReference type="OrthoDB" id="10266706at2759"/>
<keyword evidence="4 11" id="KW-0732">Signal</keyword>
<evidence type="ECO:0000256" key="2">
    <source>
        <dbReference type="ARBA" id="ARBA00004193"/>
    </source>
</evidence>
<dbReference type="eggNOG" id="ENOG502QQKP">
    <property type="taxonomic scope" value="Eukaryota"/>
</dbReference>
<evidence type="ECO:0000313" key="14">
    <source>
        <dbReference type="Proteomes" id="UP000030748"/>
    </source>
</evidence>
<comment type="similarity">
    <text evidence="10">Belongs to the PQQ oxidoreductase GdhB family.</text>
</comment>
<organism evidence="13 14">
    <name type="scientific">Erythranthe guttata</name>
    <name type="common">Yellow monkey flower</name>
    <name type="synonym">Mimulus guttatus</name>
    <dbReference type="NCBI Taxonomy" id="4155"/>
    <lineage>
        <taxon>Eukaryota</taxon>
        <taxon>Viridiplantae</taxon>
        <taxon>Streptophyta</taxon>
        <taxon>Embryophyta</taxon>
        <taxon>Tracheophyta</taxon>
        <taxon>Spermatophyta</taxon>
        <taxon>Magnoliopsida</taxon>
        <taxon>eudicotyledons</taxon>
        <taxon>Gunneridae</taxon>
        <taxon>Pentapetalae</taxon>
        <taxon>asterids</taxon>
        <taxon>lamiids</taxon>
        <taxon>Lamiales</taxon>
        <taxon>Phrymaceae</taxon>
        <taxon>Erythranthe</taxon>
    </lineage>
</organism>
<comment type="subcellular location">
    <subcellularLocation>
        <location evidence="2">Cell membrane</location>
        <topology evidence="2">Lipid-anchor</topology>
    </subcellularLocation>
</comment>
<keyword evidence="7" id="KW-0472">Membrane</keyword>
<accession>A0A022QL50</accession>
<keyword evidence="6" id="KW-0560">Oxidoreductase</keyword>
<dbReference type="PANTHER" id="PTHR19328:SF60">
    <property type="entry name" value="HIPL1 PROTEIN-LIKE"/>
    <property type="match status" value="1"/>
</dbReference>
<dbReference type="Pfam" id="PF07995">
    <property type="entry name" value="GSDH"/>
    <property type="match status" value="1"/>
</dbReference>
<feature type="signal peptide" evidence="11">
    <location>
        <begin position="1"/>
        <end position="32"/>
    </location>
</feature>
<dbReference type="SUPFAM" id="SSF50952">
    <property type="entry name" value="Soluble quinoprotein glucose dehydrogenase"/>
    <property type="match status" value="1"/>
</dbReference>
<evidence type="ECO:0000256" key="9">
    <source>
        <dbReference type="ARBA" id="ARBA00023288"/>
    </source>
</evidence>
<evidence type="ECO:0000256" key="3">
    <source>
        <dbReference type="ARBA" id="ARBA00022475"/>
    </source>
</evidence>
<evidence type="ECO:0000256" key="6">
    <source>
        <dbReference type="ARBA" id="ARBA00023002"/>
    </source>
</evidence>
<feature type="domain" description="Glucose/Sorbosone dehydrogenase" evidence="12">
    <location>
        <begin position="273"/>
        <end position="587"/>
    </location>
</feature>
<dbReference type="PANTHER" id="PTHR19328">
    <property type="entry name" value="HEDGEHOG-INTERACTING PROTEIN"/>
    <property type="match status" value="1"/>
</dbReference>
<keyword evidence="9" id="KW-0449">Lipoprotein</keyword>
<evidence type="ECO:0000256" key="4">
    <source>
        <dbReference type="ARBA" id="ARBA00022729"/>
    </source>
</evidence>
<feature type="chain" id="PRO_5001504308" description="Glucose/Sorbosone dehydrogenase domain-containing protein" evidence="11">
    <location>
        <begin position="33"/>
        <end position="703"/>
    </location>
</feature>